<dbReference type="Proteomes" id="UP000245683">
    <property type="component" value="Unassembled WGS sequence"/>
</dbReference>
<reference evidence="2" key="1">
    <citation type="submission" date="2018-05" db="EMBL/GenBank/DDBJ databases">
        <title>Micromonospora globispora sp. nov. and Micromonospora rugosa sp. nov., isolated from marine sediment.</title>
        <authorList>
            <person name="Carro L."/>
            <person name="Aysel V."/>
            <person name="Cetin D."/>
            <person name="Igual J.M."/>
            <person name="Klenk H.-P."/>
            <person name="Trujillo M.E."/>
            <person name="Sahin N."/>
        </authorList>
    </citation>
    <scope>NUCLEOTIDE SEQUENCE [LARGE SCALE GENOMIC DNA]</scope>
    <source>
        <strain evidence="2">S2904</strain>
    </source>
</reference>
<name>A0A317KAS1_9ACTN</name>
<dbReference type="RefSeq" id="WP_109943879.1">
    <property type="nucleotide sequence ID" value="NZ_QGSV01000109.1"/>
</dbReference>
<dbReference type="OrthoDB" id="3398122at2"/>
<protein>
    <submittedName>
        <fullName evidence="1">Uncharacterized protein</fullName>
    </submittedName>
</protein>
<dbReference type="EMBL" id="QGSV01000109">
    <property type="protein sequence ID" value="PWU50436.1"/>
    <property type="molecule type" value="Genomic_DNA"/>
</dbReference>
<dbReference type="AlphaFoldDB" id="A0A317KAS1"/>
<proteinExistence type="predicted"/>
<organism evidence="1 2">
    <name type="scientific">Micromonospora globispora</name>
    <dbReference type="NCBI Taxonomy" id="1450148"/>
    <lineage>
        <taxon>Bacteria</taxon>
        <taxon>Bacillati</taxon>
        <taxon>Actinomycetota</taxon>
        <taxon>Actinomycetes</taxon>
        <taxon>Micromonosporales</taxon>
        <taxon>Micromonosporaceae</taxon>
        <taxon>Micromonospora</taxon>
    </lineage>
</organism>
<evidence type="ECO:0000313" key="2">
    <source>
        <dbReference type="Proteomes" id="UP000245683"/>
    </source>
</evidence>
<comment type="caution">
    <text evidence="1">The sequence shown here is derived from an EMBL/GenBank/DDBJ whole genome shotgun (WGS) entry which is preliminary data.</text>
</comment>
<sequence length="88" mass="9827">MTGRYVIHLPVTAADLARAKMLARTAARSLAFLAHVDPGETTVSAEDNQGVRHRVFCDRRLDNGRRCVLRADHETPCTARLPMSRRSI</sequence>
<gene>
    <name evidence="1" type="ORF">DLJ46_07205</name>
</gene>
<evidence type="ECO:0000313" key="1">
    <source>
        <dbReference type="EMBL" id="PWU50436.1"/>
    </source>
</evidence>
<keyword evidence="2" id="KW-1185">Reference proteome</keyword>
<accession>A0A317KAS1</accession>